<accession>A0A841RMX8</accession>
<proteinExistence type="predicted"/>
<sequence>MRRRGKFNQRIGSPPFHQMLMITFLIFTIFMVLSIVIVNEGIKPALMEIAKVRVAQIANQAMGIAVSKKINEDLEAGDIIQFQTDENGRVEHYIFNSVAENRVQRNVQYRVENFLQLLEEGERPETGAPIEIEMELDPSEKKLIDEIRKRGLLVEIPLGQAVGLPVLANLGPKIPVKIEVIGAVGTEVTSRIVETGINGALVEVNVHIEIEMQVVIPFATEPYAIEQDIPITKMYHPGEVPYYYHDGTGDSNLSLPINPDLNPN</sequence>
<dbReference type="EMBL" id="JACHON010000024">
    <property type="protein sequence ID" value="MBB6514171.1"/>
    <property type="molecule type" value="Genomic_DNA"/>
</dbReference>
<keyword evidence="1" id="KW-1133">Transmembrane helix</keyword>
<name>A0A841RMX8_9BACI</name>
<keyword evidence="3" id="KW-1185">Reference proteome</keyword>
<evidence type="ECO:0000313" key="2">
    <source>
        <dbReference type="EMBL" id="MBB6514171.1"/>
    </source>
</evidence>
<organism evidence="2 3">
    <name type="scientific">Gracilibacillus halotolerans</name>
    <dbReference type="NCBI Taxonomy" id="74386"/>
    <lineage>
        <taxon>Bacteria</taxon>
        <taxon>Bacillati</taxon>
        <taxon>Bacillota</taxon>
        <taxon>Bacilli</taxon>
        <taxon>Bacillales</taxon>
        <taxon>Bacillaceae</taxon>
        <taxon>Gracilibacillus</taxon>
    </lineage>
</organism>
<dbReference type="NCBIfam" id="TIGR02832">
    <property type="entry name" value="spo_yunB"/>
    <property type="match status" value="1"/>
</dbReference>
<dbReference type="Pfam" id="PF09560">
    <property type="entry name" value="Spore_YunB"/>
    <property type="match status" value="1"/>
</dbReference>
<evidence type="ECO:0000313" key="3">
    <source>
        <dbReference type="Proteomes" id="UP000572212"/>
    </source>
</evidence>
<comment type="caution">
    <text evidence="2">The sequence shown here is derived from an EMBL/GenBank/DDBJ whole genome shotgun (WGS) entry which is preliminary data.</text>
</comment>
<dbReference type="Proteomes" id="UP000572212">
    <property type="component" value="Unassembled WGS sequence"/>
</dbReference>
<evidence type="ECO:0000256" key="1">
    <source>
        <dbReference type="SAM" id="Phobius"/>
    </source>
</evidence>
<dbReference type="RefSeq" id="WP_184250704.1">
    <property type="nucleotide sequence ID" value="NZ_BAAACU010000035.1"/>
</dbReference>
<keyword evidence="1" id="KW-0472">Membrane</keyword>
<protein>
    <submittedName>
        <fullName evidence="2">Sporulation protein YunB</fullName>
    </submittedName>
</protein>
<dbReference type="PIRSF" id="PIRSF021383">
    <property type="entry name" value="YunB"/>
    <property type="match status" value="1"/>
</dbReference>
<dbReference type="AlphaFoldDB" id="A0A841RMX8"/>
<gene>
    <name evidence="2" type="ORF">GGQ92_002992</name>
</gene>
<keyword evidence="1" id="KW-0812">Transmembrane</keyword>
<dbReference type="InterPro" id="IPR014197">
    <property type="entry name" value="Sporulation_prot_YunB"/>
</dbReference>
<reference evidence="2 3" key="1">
    <citation type="submission" date="2020-08" db="EMBL/GenBank/DDBJ databases">
        <title>Genomic Encyclopedia of Type Strains, Phase IV (KMG-IV): sequencing the most valuable type-strain genomes for metagenomic binning, comparative biology and taxonomic classification.</title>
        <authorList>
            <person name="Goeker M."/>
        </authorList>
    </citation>
    <scope>NUCLEOTIDE SEQUENCE [LARGE SCALE GENOMIC DNA]</scope>
    <source>
        <strain evidence="2 3">DSM 11805</strain>
    </source>
</reference>
<feature type="transmembrane region" description="Helical" evidence="1">
    <location>
        <begin position="20"/>
        <end position="38"/>
    </location>
</feature>